<dbReference type="PANTHER" id="PTHR11586">
    <property type="entry name" value="TRNA-AMINOACYLATION COFACTOR ARC1 FAMILY MEMBER"/>
    <property type="match status" value="1"/>
</dbReference>
<keyword evidence="4" id="KW-0648">Protein biosynthesis</keyword>
<dbReference type="SUPFAM" id="SSF50249">
    <property type="entry name" value="Nucleic acid-binding proteins"/>
    <property type="match status" value="1"/>
</dbReference>
<organism evidence="7">
    <name type="scientific">Petromyzon marinus</name>
    <name type="common">Sea lamprey</name>
    <dbReference type="NCBI Taxonomy" id="7757"/>
    <lineage>
        <taxon>Eukaryota</taxon>
        <taxon>Metazoa</taxon>
        <taxon>Chordata</taxon>
        <taxon>Craniata</taxon>
        <taxon>Vertebrata</taxon>
        <taxon>Cyclostomata</taxon>
        <taxon>Hyperoartia</taxon>
        <taxon>Petromyzontiformes</taxon>
        <taxon>Petromyzontidae</taxon>
        <taxon>Petromyzon</taxon>
    </lineage>
</organism>
<dbReference type="GO" id="GO:0006412">
    <property type="term" value="P:translation"/>
    <property type="evidence" value="ECO:0007669"/>
    <property type="project" value="UniProtKB-KW"/>
</dbReference>
<reference evidence="7" key="2">
    <citation type="submission" date="2025-09" db="UniProtKB">
        <authorList>
            <consortium name="Ensembl"/>
        </authorList>
    </citation>
    <scope>IDENTIFICATION</scope>
</reference>
<feature type="domain" description="TRNA-binding" evidence="6">
    <location>
        <begin position="1"/>
        <end position="50"/>
    </location>
</feature>
<dbReference type="GO" id="GO:0000049">
    <property type="term" value="F:tRNA binding"/>
    <property type="evidence" value="ECO:0007669"/>
    <property type="project" value="UniProtKB-UniRule"/>
</dbReference>
<accession>S4RTM3</accession>
<dbReference type="Ensembl" id="ENSPMAT00000008601.1">
    <property type="protein sequence ID" value="ENSPMAP00000008563.1"/>
    <property type="gene ID" value="ENSPMAG00000007796.1"/>
</dbReference>
<dbReference type="OMA" id="CASNDTH"/>
<keyword evidence="2 5" id="KW-0820">tRNA-binding</keyword>
<evidence type="ECO:0000259" key="6">
    <source>
        <dbReference type="PROSITE" id="PS50886"/>
    </source>
</evidence>
<evidence type="ECO:0000256" key="1">
    <source>
        <dbReference type="ARBA" id="ARBA00022490"/>
    </source>
</evidence>
<dbReference type="InterPro" id="IPR012340">
    <property type="entry name" value="NA-bd_OB-fold"/>
</dbReference>
<keyword evidence="3 5" id="KW-0694">RNA-binding</keyword>
<dbReference type="AlphaFoldDB" id="S4RTM3"/>
<dbReference type="GO" id="GO:0004831">
    <property type="term" value="F:tyrosine-tRNA ligase activity"/>
    <property type="evidence" value="ECO:0007669"/>
    <property type="project" value="TreeGrafter"/>
</dbReference>
<dbReference type="Gene3D" id="2.40.50.140">
    <property type="entry name" value="Nucleic acid-binding proteins"/>
    <property type="match status" value="1"/>
</dbReference>
<name>S4RTM3_PETMA</name>
<dbReference type="STRING" id="7757.ENSPMAP00000008563"/>
<evidence type="ECO:0000256" key="5">
    <source>
        <dbReference type="PROSITE-ProRule" id="PRU00209"/>
    </source>
</evidence>
<protein>
    <recommendedName>
        <fullName evidence="6">tRNA-binding domain-containing protein</fullName>
    </recommendedName>
</protein>
<evidence type="ECO:0000256" key="3">
    <source>
        <dbReference type="ARBA" id="ARBA00022884"/>
    </source>
</evidence>
<dbReference type="InterPro" id="IPR051270">
    <property type="entry name" value="Tyrosine-tRNA_ligase_regulator"/>
</dbReference>
<dbReference type="PANTHER" id="PTHR11586:SF43">
    <property type="entry name" value="TYROSINE--TRNA LIGASE, CYTOPLASMIC"/>
    <property type="match status" value="1"/>
</dbReference>
<dbReference type="Pfam" id="PF01588">
    <property type="entry name" value="tRNA_bind"/>
    <property type="match status" value="1"/>
</dbReference>
<sequence length="110" mass="11849">MCNTKVARMRGVESRAMLLCASSSPYVQRTDNTLELLDPPEGSAPGDLVHVAGYEAVSPDAELKPKKKIFEKIQVDLRTSEGRIAQWKGHDLATKLGPVTCATLANALIG</sequence>
<evidence type="ECO:0000256" key="4">
    <source>
        <dbReference type="ARBA" id="ARBA00022917"/>
    </source>
</evidence>
<keyword evidence="1" id="KW-0963">Cytoplasm</keyword>
<dbReference type="GeneTree" id="ENSGT00940000154950"/>
<proteinExistence type="predicted"/>
<reference evidence="7" key="1">
    <citation type="submission" date="2025-08" db="UniProtKB">
        <authorList>
            <consortium name="Ensembl"/>
        </authorList>
    </citation>
    <scope>IDENTIFICATION</scope>
</reference>
<evidence type="ECO:0000256" key="2">
    <source>
        <dbReference type="ARBA" id="ARBA00022555"/>
    </source>
</evidence>
<dbReference type="InterPro" id="IPR002547">
    <property type="entry name" value="tRNA-bd_dom"/>
</dbReference>
<evidence type="ECO:0000313" key="7">
    <source>
        <dbReference type="Ensembl" id="ENSPMAP00000008563.1"/>
    </source>
</evidence>
<dbReference type="HOGENOM" id="CLU_009710_6_5_1"/>
<dbReference type="PROSITE" id="PS50886">
    <property type="entry name" value="TRBD"/>
    <property type="match status" value="1"/>
</dbReference>